<feature type="domain" description="THIF-type NAD/FAD binding fold" evidence="6">
    <location>
        <begin position="29"/>
        <end position="524"/>
    </location>
</feature>
<comment type="similarity">
    <text evidence="2 5">Belongs to the ubiquitin-activating E1 family. ULA1 subfamily.</text>
</comment>
<dbReference type="InterPro" id="IPR000594">
    <property type="entry name" value="ThiF_NAD_FAD-bd"/>
</dbReference>
<dbReference type="OrthoDB" id="1708823at2759"/>
<protein>
    <recommendedName>
        <fullName evidence="3 5">NEDD8-activating enzyme E1 regulatory subunit</fullName>
    </recommendedName>
</protein>
<evidence type="ECO:0000256" key="1">
    <source>
        <dbReference type="ARBA" id="ARBA00005032"/>
    </source>
</evidence>
<comment type="pathway">
    <text evidence="1 5">Protein modification; protein neddylation.</text>
</comment>
<dbReference type="GO" id="GO:0019781">
    <property type="term" value="F:NEDD8 activating enzyme activity"/>
    <property type="evidence" value="ECO:0007669"/>
    <property type="project" value="UniProtKB-UniRule"/>
</dbReference>
<reference evidence="7 8" key="1">
    <citation type="submission" date="2014-11" db="EMBL/GenBank/DDBJ databases">
        <authorList>
            <person name="Wibberg Daniel"/>
        </authorList>
    </citation>
    <scope>NUCLEOTIDE SEQUENCE [LARGE SCALE GENOMIC DNA]</scope>
    <source>
        <strain evidence="7">Rhizoctonia solani AG1-IB 7/3/14</strain>
    </source>
</reference>
<keyword evidence="4 5" id="KW-0833">Ubl conjugation pathway</keyword>
<dbReference type="EMBL" id="LN679112">
    <property type="protein sequence ID" value="CEL53546.1"/>
    <property type="molecule type" value="Genomic_DNA"/>
</dbReference>
<dbReference type="GO" id="GO:0045116">
    <property type="term" value="P:protein neddylation"/>
    <property type="evidence" value="ECO:0007669"/>
    <property type="project" value="UniProtKB-UniRule"/>
</dbReference>
<dbReference type="FunFam" id="3.40.50.720:FF:000475">
    <property type="entry name" value="NEDD8-activating enzyme E1 regulatory subunit"/>
    <property type="match status" value="1"/>
</dbReference>
<comment type="function">
    <text evidence="5">Regulatory subunit of the dimeric UBA3-ULA1 E1 enzyme.</text>
</comment>
<name>A0A0B7F658_THACB</name>
<proteinExistence type="inferred from homology"/>
<organism evidence="7 8">
    <name type="scientific">Thanatephorus cucumeris (strain AG1-IB / isolate 7/3/14)</name>
    <name type="common">Lettuce bottom rot fungus</name>
    <name type="synonym">Rhizoctonia solani</name>
    <dbReference type="NCBI Taxonomy" id="1108050"/>
    <lineage>
        <taxon>Eukaryota</taxon>
        <taxon>Fungi</taxon>
        <taxon>Dikarya</taxon>
        <taxon>Basidiomycota</taxon>
        <taxon>Agaricomycotina</taxon>
        <taxon>Agaricomycetes</taxon>
        <taxon>Cantharellales</taxon>
        <taxon>Ceratobasidiaceae</taxon>
        <taxon>Rhizoctonia</taxon>
        <taxon>Rhizoctonia solani AG-1</taxon>
    </lineage>
</organism>
<gene>
    <name evidence="7" type="ORF">RSOLAG1IB_06401</name>
</gene>
<evidence type="ECO:0000313" key="8">
    <source>
        <dbReference type="Proteomes" id="UP000059188"/>
    </source>
</evidence>
<dbReference type="SUPFAM" id="SSF69572">
    <property type="entry name" value="Activating enzymes of the ubiquitin-like proteins"/>
    <property type="match status" value="1"/>
</dbReference>
<dbReference type="PANTHER" id="PTHR10953">
    <property type="entry name" value="UBIQUITIN-ACTIVATING ENZYME E1"/>
    <property type="match status" value="1"/>
</dbReference>
<dbReference type="PANTHER" id="PTHR10953:SF29">
    <property type="entry name" value="NEDD8-ACTIVATING ENZYME E1 REGULATORY SUBUNIT"/>
    <property type="match status" value="1"/>
</dbReference>
<dbReference type="PIRSF" id="PIRSF039099">
    <property type="entry name" value="APP-BP1"/>
    <property type="match status" value="1"/>
</dbReference>
<accession>A0A0B7F658</accession>
<dbReference type="Proteomes" id="UP000059188">
    <property type="component" value="Unassembled WGS sequence"/>
</dbReference>
<evidence type="ECO:0000313" key="7">
    <source>
        <dbReference type="EMBL" id="CEL53546.1"/>
    </source>
</evidence>
<evidence type="ECO:0000256" key="5">
    <source>
        <dbReference type="PIRNR" id="PIRNR039099"/>
    </source>
</evidence>
<dbReference type="InterPro" id="IPR030667">
    <property type="entry name" value="APP-BP1"/>
</dbReference>
<dbReference type="UniPathway" id="UPA00885"/>
<dbReference type="STRING" id="1108050.A0A0B7F658"/>
<keyword evidence="8" id="KW-1185">Reference proteome</keyword>
<evidence type="ECO:0000256" key="2">
    <source>
        <dbReference type="ARBA" id="ARBA00006868"/>
    </source>
</evidence>
<evidence type="ECO:0000259" key="6">
    <source>
        <dbReference type="Pfam" id="PF00899"/>
    </source>
</evidence>
<dbReference type="Gene3D" id="3.40.50.720">
    <property type="entry name" value="NAD(P)-binding Rossmann-like Domain"/>
    <property type="match status" value="2"/>
</dbReference>
<evidence type="ECO:0000256" key="3">
    <source>
        <dbReference type="ARBA" id="ARBA00015407"/>
    </source>
</evidence>
<dbReference type="GO" id="GO:0005737">
    <property type="term" value="C:cytoplasm"/>
    <property type="evidence" value="ECO:0007669"/>
    <property type="project" value="TreeGrafter"/>
</dbReference>
<dbReference type="InterPro" id="IPR035985">
    <property type="entry name" value="Ubiquitin-activating_enz"/>
</dbReference>
<dbReference type="InterPro" id="IPR045886">
    <property type="entry name" value="ThiF/MoeB/HesA"/>
</dbReference>
<dbReference type="AlphaFoldDB" id="A0A0B7F658"/>
<dbReference type="Pfam" id="PF00899">
    <property type="entry name" value="ThiF"/>
    <property type="match status" value="1"/>
</dbReference>
<evidence type="ECO:0000256" key="4">
    <source>
        <dbReference type="ARBA" id="ARBA00022786"/>
    </source>
</evidence>
<sequence>MATTEAQTIEELTTAVSTQGQPDAKTRRYDRQLRLWATAGQNALESARILVVGSTATSSSIMKNLVLPGIGHFTIMDHRSVSPEDVGNNFFLEYSSIGKPRAEEATRLLCELNDSVEGVANTSNIEEVLEKDPAYITSFTLVIAHNLADGLLRKLASLLWSNAAHPPLVVVRTAGFLADFTIQLHEHAVVDSHSETAPSLRIDKPFPELLEHSLSLDFAAMDPTDHGHVPYVYILVRAMHDWKAAHDGNPPTSYAEKQAFKAQVAKTKVKVDEENFDEAVAQAYRAWTPTGVPGDIQALFADEKCTGYLNAAGNGGVGTSQFWALLRALHLFTAARGYLPLAASIPDMKADTKQYIGLQAMYKRQADAERKEYIGLLREVVAQTGQRHVEGDGEVPGISDDAIVEFVKNAHGLKVLRGQEWGALRPDTIAQSLETAPSATATFAALGARFAFEAAHGRSPTPGSNEDYALLEQCFNTLVGGDAGEEGKAALGELHRAPTAELPTTAALVGGLVAQEAIKVITRQYIPIDGTCVIDLVSSTTAVIKV</sequence>